<feature type="region of interest" description="Disordered" evidence="2">
    <location>
        <begin position="60"/>
        <end position="84"/>
    </location>
</feature>
<organism evidence="4 5">
    <name type="scientific">Odobenus rosmarus divergens</name>
    <name type="common">Pacific walrus</name>
    <dbReference type="NCBI Taxonomy" id="9708"/>
    <lineage>
        <taxon>Eukaryota</taxon>
        <taxon>Metazoa</taxon>
        <taxon>Chordata</taxon>
        <taxon>Craniata</taxon>
        <taxon>Vertebrata</taxon>
        <taxon>Euteleostomi</taxon>
        <taxon>Mammalia</taxon>
        <taxon>Eutheria</taxon>
        <taxon>Laurasiatheria</taxon>
        <taxon>Carnivora</taxon>
        <taxon>Caniformia</taxon>
        <taxon>Pinnipedia</taxon>
        <taxon>Odobenidae</taxon>
        <taxon>Odobenus</taxon>
    </lineage>
</organism>
<evidence type="ECO:0000259" key="3">
    <source>
        <dbReference type="Pfam" id="PF00125"/>
    </source>
</evidence>
<accession>A0A2U3WD42</accession>
<dbReference type="CDD" id="cd22910">
    <property type="entry name" value="HFD_H2B"/>
    <property type="match status" value="1"/>
</dbReference>
<comment type="similarity">
    <text evidence="1">Belongs to the histone H2B family.</text>
</comment>
<reference evidence="5" key="1">
    <citation type="submission" date="2025-08" db="UniProtKB">
        <authorList>
            <consortium name="RefSeq"/>
        </authorList>
    </citation>
    <scope>IDENTIFICATION</scope>
</reference>
<feature type="domain" description="Core Histone H2A/H2B/H3" evidence="3">
    <location>
        <begin position="87"/>
        <end position="165"/>
    </location>
</feature>
<evidence type="ECO:0000313" key="4">
    <source>
        <dbReference type="Proteomes" id="UP000245340"/>
    </source>
</evidence>
<dbReference type="SUPFAM" id="SSF47113">
    <property type="entry name" value="Histone-fold"/>
    <property type="match status" value="1"/>
</dbReference>
<keyword evidence="4" id="KW-1185">Reference proteome</keyword>
<dbReference type="GO" id="GO:0003677">
    <property type="term" value="F:DNA binding"/>
    <property type="evidence" value="ECO:0007669"/>
    <property type="project" value="InterPro"/>
</dbReference>
<dbReference type="InterPro" id="IPR009072">
    <property type="entry name" value="Histone-fold"/>
</dbReference>
<dbReference type="Gene3D" id="1.10.20.10">
    <property type="entry name" value="Histone, subunit A"/>
    <property type="match status" value="1"/>
</dbReference>
<protein>
    <submittedName>
        <fullName evidence="5">Histone H2B type W-T-like</fullName>
    </submittedName>
</protein>
<evidence type="ECO:0000313" key="5">
    <source>
        <dbReference type="RefSeq" id="XP_004406432.1"/>
    </source>
</evidence>
<dbReference type="Proteomes" id="UP000245340">
    <property type="component" value="Unplaced"/>
</dbReference>
<gene>
    <name evidence="5" type="primary">LOC101369635</name>
</gene>
<dbReference type="PRINTS" id="PR00621">
    <property type="entry name" value="HISTONEH2B"/>
</dbReference>
<evidence type="ECO:0000256" key="2">
    <source>
        <dbReference type="SAM" id="MobiDB-lite"/>
    </source>
</evidence>
<dbReference type="GO" id="GO:0000786">
    <property type="term" value="C:nucleosome"/>
    <property type="evidence" value="ECO:0007669"/>
    <property type="project" value="InterPro"/>
</dbReference>
<dbReference type="InParanoid" id="A0A2U3WD42"/>
<evidence type="ECO:0000256" key="1">
    <source>
        <dbReference type="ARBA" id="ARBA00006846"/>
    </source>
</evidence>
<dbReference type="PANTHER" id="PTHR23428">
    <property type="entry name" value="HISTONE H2B"/>
    <property type="match status" value="1"/>
</dbReference>
<dbReference type="SMART" id="SM00427">
    <property type="entry name" value="H2B"/>
    <property type="match status" value="1"/>
</dbReference>
<dbReference type="STRING" id="9708.A0A2U3WD42"/>
<dbReference type="KEGG" id="oro:101369635"/>
<dbReference type="InterPro" id="IPR007125">
    <property type="entry name" value="H2A/H2B/H3"/>
</dbReference>
<dbReference type="GO" id="GO:0030527">
    <property type="term" value="F:structural constituent of chromatin"/>
    <property type="evidence" value="ECO:0007669"/>
    <property type="project" value="InterPro"/>
</dbReference>
<sequence>MQSQGTQPGIEPRFLALHFVQSDMEVACDVRKCSNYKWANAPQQPPLSFLLSCREGEPHMAEPGCETSSEESLSMEEPKAADPKSLKQEQPRCQYCLCHNSFTTYFPRVLKRVHEGLGLSQKTVSTLDSFVKDIFECIADEASHLARSTKRSTITSREIHTAMRLLLPGEVGKFAMSKASKAIIRYTFHQ</sequence>
<dbReference type="GO" id="GO:0046982">
    <property type="term" value="F:protein heterodimerization activity"/>
    <property type="evidence" value="ECO:0007669"/>
    <property type="project" value="InterPro"/>
</dbReference>
<dbReference type="Pfam" id="PF00125">
    <property type="entry name" value="Histone"/>
    <property type="match status" value="1"/>
</dbReference>
<dbReference type="InterPro" id="IPR000558">
    <property type="entry name" value="Histone_H2B"/>
</dbReference>
<dbReference type="AlphaFoldDB" id="A0A2U3WD42"/>
<name>A0A2U3WD42_ODORO</name>
<proteinExistence type="inferred from homology"/>
<dbReference type="RefSeq" id="XP_004406432.1">
    <property type="nucleotide sequence ID" value="XM_004406375.1"/>
</dbReference>